<dbReference type="RefSeq" id="WP_109534525.1">
    <property type="nucleotide sequence ID" value="NZ_QEYD01000011.1"/>
</dbReference>
<dbReference type="Pfam" id="PF06505">
    <property type="entry name" value="XylR_N"/>
    <property type="match status" value="1"/>
</dbReference>
<dbReference type="InterPro" id="IPR004096">
    <property type="entry name" value="V4R"/>
</dbReference>
<dbReference type="Proteomes" id="UP000244940">
    <property type="component" value="Unassembled WGS sequence"/>
</dbReference>
<dbReference type="InterPro" id="IPR009057">
    <property type="entry name" value="Homeodomain-like_sf"/>
</dbReference>
<keyword evidence="2" id="KW-0067">ATP-binding</keyword>
<feature type="region of interest" description="Disordered" evidence="6">
    <location>
        <begin position="552"/>
        <end position="573"/>
    </location>
</feature>
<feature type="region of interest" description="Disordered" evidence="6">
    <location>
        <begin position="226"/>
        <end position="252"/>
    </location>
</feature>
<evidence type="ECO:0000313" key="8">
    <source>
        <dbReference type="EMBL" id="PWE27335.1"/>
    </source>
</evidence>
<evidence type="ECO:0000259" key="7">
    <source>
        <dbReference type="PROSITE" id="PS50045"/>
    </source>
</evidence>
<dbReference type="Pfam" id="PF25601">
    <property type="entry name" value="AAA_lid_14"/>
    <property type="match status" value="1"/>
</dbReference>
<evidence type="ECO:0000256" key="4">
    <source>
        <dbReference type="ARBA" id="ARBA00023015"/>
    </source>
</evidence>
<keyword evidence="3" id="KW-0902">Two-component regulatory system</keyword>
<dbReference type="SMART" id="SM00382">
    <property type="entry name" value="AAA"/>
    <property type="match status" value="1"/>
</dbReference>
<sequence>MSRRISLTEASRRAPRILSRGDSKLLDEGAPPTLSDLAGALQFALGDGRIWLNDDRMVMMQTASLGHLRHEMIEAMGMDQTRRIFRQVGWNQGIHLADVIAQRFQQQDLTAALAAGPRIHTMEGFVKVTTKRFEFDVARGHYHGEFYWHDSSEAIEHLSHYGVCDCPVCWMLIGVPSGYTTRLLGHPVIFREVECTGMGAERCVIIGRHAEAWGDDVPELAEFGLDTPRGRGKPWKPPVDLPKADEDSASTIQGRSPAIMRARRLIERVGGYDEPVMLLGEPGTGKELFARRLHEIGRRPSGPFVAVNCAMFDAEDTQSAMKTLDAQIERARGGTLFFNDLLALPRALQGHLALRVQPVEGVRSDYRIVSTCSGQPRAAVQSGAFRADLFYRLSLLPVMLPPLRERRDDLPMLIEHFLARHSRRHGRPLRKIGGPALDLLLRYDYPGNVRELSNMIERGVIFAEPAGDLEISHLFAGLEEMPEFIERLHASGSIMRSTASGHVEGRTMQQIETDAYSRALSAARGNVSAAARDLGMSRAQLDYRLRKLGLTGQRDTGPVAGGTRGDRNGRPPS</sequence>
<dbReference type="Pfam" id="PF00158">
    <property type="entry name" value="Sigma54_activat"/>
    <property type="match status" value="1"/>
</dbReference>
<evidence type="ECO:0000313" key="9">
    <source>
        <dbReference type="Proteomes" id="UP000244940"/>
    </source>
</evidence>
<dbReference type="InterPro" id="IPR058031">
    <property type="entry name" value="AAA_lid_NorR"/>
</dbReference>
<dbReference type="PANTHER" id="PTHR32071">
    <property type="entry name" value="TRANSCRIPTIONAL REGULATORY PROTEIN"/>
    <property type="match status" value="1"/>
</dbReference>
<dbReference type="SMART" id="SM00989">
    <property type="entry name" value="V4R"/>
    <property type="match status" value="1"/>
</dbReference>
<feature type="compositionally biased region" description="Basic and acidic residues" evidence="6">
    <location>
        <begin position="564"/>
        <end position="573"/>
    </location>
</feature>
<dbReference type="Gene3D" id="3.30.1380.20">
    <property type="entry name" value="Trafficking protein particle complex subunit 3"/>
    <property type="match status" value="1"/>
</dbReference>
<dbReference type="Gene3D" id="3.40.50.300">
    <property type="entry name" value="P-loop containing nucleotide triphosphate hydrolases"/>
    <property type="match status" value="1"/>
</dbReference>
<dbReference type="Pfam" id="PF02830">
    <property type="entry name" value="V4R"/>
    <property type="match status" value="1"/>
</dbReference>
<protein>
    <submittedName>
        <fullName evidence="8">Sigma-54-dependent Fis family transcriptional regulator</fullName>
    </submittedName>
</protein>
<dbReference type="SUPFAM" id="SSF52540">
    <property type="entry name" value="P-loop containing nucleoside triphosphate hydrolases"/>
    <property type="match status" value="1"/>
</dbReference>
<organism evidence="8 9">
    <name type="scientific">Pararhodobacter marinus</name>
    <dbReference type="NCBI Taxonomy" id="2184063"/>
    <lineage>
        <taxon>Bacteria</taxon>
        <taxon>Pseudomonadati</taxon>
        <taxon>Pseudomonadota</taxon>
        <taxon>Alphaproteobacteria</taxon>
        <taxon>Rhodobacterales</taxon>
        <taxon>Paracoccaceae</taxon>
        <taxon>Pararhodobacter</taxon>
    </lineage>
</organism>
<dbReference type="OrthoDB" id="9770562at2"/>
<dbReference type="AlphaFoldDB" id="A0A2U2C609"/>
<keyword evidence="5" id="KW-0804">Transcription</keyword>
<dbReference type="EMBL" id="QEYD01000011">
    <property type="protein sequence ID" value="PWE27335.1"/>
    <property type="molecule type" value="Genomic_DNA"/>
</dbReference>
<dbReference type="SUPFAM" id="SSF111126">
    <property type="entry name" value="Ligand-binding domain in the NO signalling and Golgi transport"/>
    <property type="match status" value="1"/>
</dbReference>
<keyword evidence="1" id="KW-0547">Nucleotide-binding</keyword>
<dbReference type="PROSITE" id="PS50045">
    <property type="entry name" value="SIGMA54_INTERACT_4"/>
    <property type="match status" value="1"/>
</dbReference>
<dbReference type="GO" id="GO:0043565">
    <property type="term" value="F:sequence-specific DNA binding"/>
    <property type="evidence" value="ECO:0007669"/>
    <property type="project" value="InterPro"/>
</dbReference>
<dbReference type="InterPro" id="IPR003593">
    <property type="entry name" value="AAA+_ATPase"/>
</dbReference>
<comment type="caution">
    <text evidence="8">The sequence shown here is derived from an EMBL/GenBank/DDBJ whole genome shotgun (WGS) entry which is preliminary data.</text>
</comment>
<name>A0A2U2C609_9RHOB</name>
<dbReference type="PROSITE" id="PS00688">
    <property type="entry name" value="SIGMA54_INTERACT_3"/>
    <property type="match status" value="1"/>
</dbReference>
<dbReference type="PRINTS" id="PR01590">
    <property type="entry name" value="HTHFIS"/>
</dbReference>
<evidence type="ECO:0000256" key="2">
    <source>
        <dbReference type="ARBA" id="ARBA00022840"/>
    </source>
</evidence>
<dbReference type="InterPro" id="IPR002197">
    <property type="entry name" value="HTH_Fis"/>
</dbReference>
<keyword evidence="9" id="KW-1185">Reference proteome</keyword>
<dbReference type="InterPro" id="IPR024096">
    <property type="entry name" value="NO_sig/Golgi_transp_ligand-bd"/>
</dbReference>
<dbReference type="Gene3D" id="1.10.10.60">
    <property type="entry name" value="Homeodomain-like"/>
    <property type="match status" value="1"/>
</dbReference>
<dbReference type="InterPro" id="IPR027417">
    <property type="entry name" value="P-loop_NTPase"/>
</dbReference>
<dbReference type="Gene3D" id="1.10.8.60">
    <property type="match status" value="1"/>
</dbReference>
<proteinExistence type="predicted"/>
<reference evidence="8 9" key="1">
    <citation type="submission" date="2018-05" db="EMBL/GenBank/DDBJ databases">
        <title>Pararhodobacter marina sp. nov., isolated from deep-sea water of the Indian Ocean.</title>
        <authorList>
            <person name="Lai Q.Sr."/>
            <person name="Liu X."/>
            <person name="Shao Z."/>
        </authorList>
    </citation>
    <scope>NUCLEOTIDE SEQUENCE [LARGE SCALE GENOMIC DNA]</scope>
    <source>
        <strain evidence="8 9">CIC4N-9</strain>
    </source>
</reference>
<feature type="domain" description="Sigma-54 factor interaction" evidence="7">
    <location>
        <begin position="252"/>
        <end position="461"/>
    </location>
</feature>
<dbReference type="Pfam" id="PF02954">
    <property type="entry name" value="HTH_8"/>
    <property type="match status" value="1"/>
</dbReference>
<dbReference type="GO" id="GO:0006355">
    <property type="term" value="P:regulation of DNA-templated transcription"/>
    <property type="evidence" value="ECO:0007669"/>
    <property type="project" value="InterPro"/>
</dbReference>
<gene>
    <name evidence="8" type="ORF">C4N9_16880</name>
</gene>
<dbReference type="GO" id="GO:0000160">
    <property type="term" value="P:phosphorelay signal transduction system"/>
    <property type="evidence" value="ECO:0007669"/>
    <property type="project" value="UniProtKB-KW"/>
</dbReference>
<dbReference type="CDD" id="cd00009">
    <property type="entry name" value="AAA"/>
    <property type="match status" value="1"/>
</dbReference>
<evidence type="ECO:0000256" key="1">
    <source>
        <dbReference type="ARBA" id="ARBA00022741"/>
    </source>
</evidence>
<dbReference type="SUPFAM" id="SSF46689">
    <property type="entry name" value="Homeodomain-like"/>
    <property type="match status" value="1"/>
</dbReference>
<accession>A0A2U2C609</accession>
<dbReference type="GeneID" id="94366571"/>
<dbReference type="InterPro" id="IPR010523">
    <property type="entry name" value="XylR_N"/>
</dbReference>
<evidence type="ECO:0000256" key="3">
    <source>
        <dbReference type="ARBA" id="ARBA00023012"/>
    </source>
</evidence>
<keyword evidence="4" id="KW-0805">Transcription regulation</keyword>
<evidence type="ECO:0000256" key="6">
    <source>
        <dbReference type="SAM" id="MobiDB-lite"/>
    </source>
</evidence>
<evidence type="ECO:0000256" key="5">
    <source>
        <dbReference type="ARBA" id="ARBA00023163"/>
    </source>
</evidence>
<dbReference type="GO" id="GO:0005524">
    <property type="term" value="F:ATP binding"/>
    <property type="evidence" value="ECO:0007669"/>
    <property type="project" value="UniProtKB-KW"/>
</dbReference>
<dbReference type="InterPro" id="IPR002078">
    <property type="entry name" value="Sigma_54_int"/>
</dbReference>
<dbReference type="InterPro" id="IPR025944">
    <property type="entry name" value="Sigma_54_int_dom_CS"/>
</dbReference>